<proteinExistence type="predicted"/>
<feature type="transmembrane region" description="Helical" evidence="8">
    <location>
        <begin position="196"/>
        <end position="220"/>
    </location>
</feature>
<feature type="transmembrane region" description="Helical" evidence="8">
    <location>
        <begin position="72"/>
        <end position="92"/>
    </location>
</feature>
<feature type="transmembrane region" description="Helical" evidence="8">
    <location>
        <begin position="350"/>
        <end position="370"/>
    </location>
</feature>
<evidence type="ECO:0000256" key="8">
    <source>
        <dbReference type="SAM" id="Phobius"/>
    </source>
</evidence>
<gene>
    <name evidence="10" type="ORF">DN062_00040</name>
</gene>
<feature type="transmembrane region" description="Helical" evidence="8">
    <location>
        <begin position="101"/>
        <end position="118"/>
    </location>
</feature>
<keyword evidence="5" id="KW-0560">Oxidoreductase</keyword>
<dbReference type="Proteomes" id="UP000250744">
    <property type="component" value="Unassembled WGS sequence"/>
</dbReference>
<feature type="transmembrane region" description="Helical" evidence="8">
    <location>
        <begin position="232"/>
        <end position="250"/>
    </location>
</feature>
<feature type="transmembrane region" description="Helical" evidence="8">
    <location>
        <begin position="427"/>
        <end position="448"/>
    </location>
</feature>
<sequence>MTFFQFWLFITPCLPLILLLAFLHPASRAMIPYLAILAPLPALLLSFMPSQSLELPSLFLGSLWGTDLTHKVFLRFTSLLWIFSACFGLGYLKSDQNANRFWLLWLMTLAGNLGLLISQDIISFYTFFALMTFSAYGLVIHTRQDNALFAGRIYLVMAVLGEMLILGGLFLTSAASAHSTLIFAELKTHLPQAENLWVPLTCLFLGFGVKAGLPFLHMWLPLAHPVAPTPASAVLSGAMIKAGLFAWLSILPFGMIALPTMGLIMILIGLLAAFVAGGIGLLQTLPKAVLAYSSISQMGLITCALGAVFIAPDIWSVLLPTLLLFAFHHAIAKGALFLSVGLKDRYQGVSLLMIEIGILVPALSLIGVFNSGIQAKLALKHVLDQDALPIWLLPSITASALATTLLMFRFLSLLWKEKSPTPSALPLSMNLGWGGLVVICGLGPSLLIPELDLPSVLSQWRHYPSLLLVPGLTLVALYFVGSYLRFQIPTGDIIYPLIKIKEACATRIDRLTSRNALRVEGQETKPGFSLPTLIALNQAERTIQSYLSAFFGLLTLVLIVSLYALR</sequence>
<keyword evidence="2" id="KW-1003">Cell membrane</keyword>
<feature type="transmembrane region" description="Helical" evidence="8">
    <location>
        <begin position="124"/>
        <end position="141"/>
    </location>
</feature>
<accession>A0A364NR11</accession>
<feature type="transmembrane region" description="Helical" evidence="8">
    <location>
        <begin position="289"/>
        <end position="311"/>
    </location>
</feature>
<evidence type="ECO:0000256" key="1">
    <source>
        <dbReference type="ARBA" id="ARBA00004651"/>
    </source>
</evidence>
<keyword evidence="11" id="KW-1185">Reference proteome</keyword>
<evidence type="ECO:0000256" key="5">
    <source>
        <dbReference type="ARBA" id="ARBA00023002"/>
    </source>
</evidence>
<dbReference type="OrthoDB" id="9768329at2"/>
<keyword evidence="3 7" id="KW-0812">Transmembrane</keyword>
<feature type="transmembrane region" description="Helical" evidence="8">
    <location>
        <begin position="317"/>
        <end position="338"/>
    </location>
</feature>
<feature type="transmembrane region" description="Helical" evidence="8">
    <location>
        <begin position="153"/>
        <end position="176"/>
    </location>
</feature>
<feature type="transmembrane region" description="Helical" evidence="8">
    <location>
        <begin position="460"/>
        <end position="480"/>
    </location>
</feature>
<feature type="transmembrane region" description="Helical" evidence="8">
    <location>
        <begin position="30"/>
        <end position="52"/>
    </location>
</feature>
<dbReference type="AlphaFoldDB" id="A0A364NR11"/>
<dbReference type="InterPro" id="IPR001750">
    <property type="entry name" value="ND/Mrp_TM"/>
</dbReference>
<dbReference type="GO" id="GO:0016491">
    <property type="term" value="F:oxidoreductase activity"/>
    <property type="evidence" value="ECO:0007669"/>
    <property type="project" value="UniProtKB-KW"/>
</dbReference>
<keyword evidence="4 8" id="KW-1133">Transmembrane helix</keyword>
<evidence type="ECO:0000313" key="10">
    <source>
        <dbReference type="EMBL" id="RAU19521.1"/>
    </source>
</evidence>
<evidence type="ECO:0000259" key="9">
    <source>
        <dbReference type="Pfam" id="PF00361"/>
    </source>
</evidence>
<keyword evidence="10" id="KW-0830">Ubiquinone</keyword>
<evidence type="ECO:0000256" key="7">
    <source>
        <dbReference type="RuleBase" id="RU000320"/>
    </source>
</evidence>
<dbReference type="InterPro" id="IPR052175">
    <property type="entry name" value="ComplexI-like_HydComp"/>
</dbReference>
<dbReference type="PANTHER" id="PTHR42682:SF4">
    <property type="entry name" value="NADH-UBIQUINONE_PLASTOQUINONE"/>
    <property type="match status" value="1"/>
</dbReference>
<dbReference type="EMBL" id="QKRX01000001">
    <property type="protein sequence ID" value="RAU19521.1"/>
    <property type="molecule type" value="Genomic_DNA"/>
</dbReference>
<evidence type="ECO:0000256" key="4">
    <source>
        <dbReference type="ARBA" id="ARBA00022989"/>
    </source>
</evidence>
<keyword evidence="6 8" id="KW-0472">Membrane</keyword>
<feature type="transmembrane region" description="Helical" evidence="8">
    <location>
        <begin position="256"/>
        <end position="282"/>
    </location>
</feature>
<dbReference type="Pfam" id="PF00361">
    <property type="entry name" value="Proton_antipo_M"/>
    <property type="match status" value="1"/>
</dbReference>
<name>A0A364NR11_9GAMM</name>
<feature type="domain" description="NADH:quinone oxidoreductase/Mrp antiporter transmembrane" evidence="9">
    <location>
        <begin position="118"/>
        <end position="342"/>
    </location>
</feature>
<evidence type="ECO:0000313" key="11">
    <source>
        <dbReference type="Proteomes" id="UP000250744"/>
    </source>
</evidence>
<evidence type="ECO:0000256" key="6">
    <source>
        <dbReference type="ARBA" id="ARBA00023136"/>
    </source>
</evidence>
<dbReference type="PANTHER" id="PTHR42682">
    <property type="entry name" value="HYDROGENASE-4 COMPONENT F"/>
    <property type="match status" value="1"/>
</dbReference>
<reference evidence="10 11" key="1">
    <citation type="submission" date="2018-06" db="EMBL/GenBank/DDBJ databases">
        <title>Nitrincola tibetense sp. nov., isolated from Lake XuguoCo on Tibetan Plateau.</title>
        <authorList>
            <person name="Xing P."/>
        </authorList>
    </citation>
    <scope>NUCLEOTIDE SEQUENCE [LARGE SCALE GENOMIC DNA]</scope>
    <source>
        <strain evidence="11">xg18</strain>
    </source>
</reference>
<comment type="caution">
    <text evidence="10">The sequence shown here is derived from an EMBL/GenBank/DDBJ whole genome shotgun (WGS) entry which is preliminary data.</text>
</comment>
<feature type="transmembrane region" description="Helical" evidence="8">
    <location>
        <begin position="546"/>
        <end position="565"/>
    </location>
</feature>
<organism evidence="10 11">
    <name type="scientific">Nitrincola tibetensis</name>
    <dbReference type="NCBI Taxonomy" id="2219697"/>
    <lineage>
        <taxon>Bacteria</taxon>
        <taxon>Pseudomonadati</taxon>
        <taxon>Pseudomonadota</taxon>
        <taxon>Gammaproteobacteria</taxon>
        <taxon>Oceanospirillales</taxon>
        <taxon>Oceanospirillaceae</taxon>
        <taxon>Nitrincola</taxon>
    </lineage>
</organism>
<protein>
    <submittedName>
        <fullName evidence="10">NADH-ubiquinone oxidoreductase</fullName>
    </submittedName>
</protein>
<dbReference type="RefSeq" id="WP_112156516.1">
    <property type="nucleotide sequence ID" value="NZ_QKRX01000001.1"/>
</dbReference>
<evidence type="ECO:0000256" key="2">
    <source>
        <dbReference type="ARBA" id="ARBA00022475"/>
    </source>
</evidence>
<dbReference type="GO" id="GO:0005886">
    <property type="term" value="C:plasma membrane"/>
    <property type="evidence" value="ECO:0007669"/>
    <property type="project" value="UniProtKB-SubCell"/>
</dbReference>
<feature type="transmembrane region" description="Helical" evidence="8">
    <location>
        <begin position="390"/>
        <end position="415"/>
    </location>
</feature>
<comment type="subcellular location">
    <subcellularLocation>
        <location evidence="1">Cell membrane</location>
        <topology evidence="1">Multi-pass membrane protein</topology>
    </subcellularLocation>
    <subcellularLocation>
        <location evidence="7">Membrane</location>
        <topology evidence="7">Multi-pass membrane protein</topology>
    </subcellularLocation>
</comment>
<feature type="transmembrane region" description="Helical" evidence="8">
    <location>
        <begin position="6"/>
        <end position="23"/>
    </location>
</feature>
<evidence type="ECO:0000256" key="3">
    <source>
        <dbReference type="ARBA" id="ARBA00022692"/>
    </source>
</evidence>